<evidence type="ECO:0000313" key="1">
    <source>
        <dbReference type="EMBL" id="GAH57035.1"/>
    </source>
</evidence>
<protein>
    <submittedName>
        <fullName evidence="1">Uncharacterized protein</fullName>
    </submittedName>
</protein>
<dbReference type="EMBL" id="BARU01023773">
    <property type="protein sequence ID" value="GAH57035.1"/>
    <property type="molecule type" value="Genomic_DNA"/>
</dbReference>
<comment type="caution">
    <text evidence="1">The sequence shown here is derived from an EMBL/GenBank/DDBJ whole genome shotgun (WGS) entry which is preliminary data.</text>
</comment>
<proteinExistence type="predicted"/>
<accession>X1HJ18</accession>
<gene>
    <name evidence="1" type="ORF">S03H2_38545</name>
</gene>
<dbReference type="AlphaFoldDB" id="X1HJ18"/>
<sequence length="277" mass="29453">WSYSAGGKQVSGGRQELRIEPGFGQEVTLTIRAPETGERLEGALTLKASQPGARDYVDVRSVPVLPVVDAVEVEAPVLVFDRSGRLEAFLKETGTRFEKIESLKDASGRTGLLVVGPDTLTAGEAFGRELLSFAGRGGRVIVLEQDLPLGGSNLPVALRSTTHSGGYAHPQALGTPVYKDLGKDDLIDWGGHPVYKNVYEKPTQGARSLAECGAMLPHSPLIEMPAGEGAIVLCQLRVGANLRTDAAADVLLRNLMEHYAAYRPANGVAALYAPGNR</sequence>
<name>X1HJ18_9ZZZZ</name>
<reference evidence="1" key="1">
    <citation type="journal article" date="2014" name="Front. Microbiol.">
        <title>High frequency of phylogenetically diverse reductive dehalogenase-homologous genes in deep subseafloor sedimentary metagenomes.</title>
        <authorList>
            <person name="Kawai M."/>
            <person name="Futagami T."/>
            <person name="Toyoda A."/>
            <person name="Takaki Y."/>
            <person name="Nishi S."/>
            <person name="Hori S."/>
            <person name="Arai W."/>
            <person name="Tsubouchi T."/>
            <person name="Morono Y."/>
            <person name="Uchiyama I."/>
            <person name="Ito T."/>
            <person name="Fujiyama A."/>
            <person name="Inagaki F."/>
            <person name="Takami H."/>
        </authorList>
    </citation>
    <scope>NUCLEOTIDE SEQUENCE</scope>
    <source>
        <strain evidence="1">Expedition CK06-06</strain>
    </source>
</reference>
<feature type="non-terminal residue" evidence="1">
    <location>
        <position position="277"/>
    </location>
</feature>
<feature type="non-terminal residue" evidence="1">
    <location>
        <position position="1"/>
    </location>
</feature>
<organism evidence="1">
    <name type="scientific">marine sediment metagenome</name>
    <dbReference type="NCBI Taxonomy" id="412755"/>
    <lineage>
        <taxon>unclassified sequences</taxon>
        <taxon>metagenomes</taxon>
        <taxon>ecological metagenomes</taxon>
    </lineage>
</organism>